<dbReference type="PATRIC" id="fig|405444.3.peg.1833"/>
<sequence length="82" mass="9578">MYTIVIIWDSNNAEVTQWEEAPMVITWKDREISLRAGPRERVDQNGVTSKVAVYLPDELTEEEFQELFALHEKNVPELHLHA</sequence>
<dbReference type="AlphaFoldDB" id="A0A0R0C950"/>
<dbReference type="OrthoDB" id="5956032at2"/>
<dbReference type="EMBL" id="LDJI01000026">
    <property type="protein sequence ID" value="KRG63034.1"/>
    <property type="molecule type" value="Genomic_DNA"/>
</dbReference>
<evidence type="ECO:0000313" key="1">
    <source>
        <dbReference type="EMBL" id="KRG63034.1"/>
    </source>
</evidence>
<dbReference type="RefSeq" id="WP_057635050.1">
    <property type="nucleotide sequence ID" value="NZ_LDJI01000026.1"/>
</dbReference>
<dbReference type="Proteomes" id="UP000050864">
    <property type="component" value="Unassembled WGS sequence"/>
</dbReference>
<accession>A0A0R0C950</accession>
<gene>
    <name evidence="1" type="ORF">ABB26_13660</name>
</gene>
<protein>
    <submittedName>
        <fullName evidence="1">Uncharacterized protein</fullName>
    </submittedName>
</protein>
<name>A0A0R0C950_9GAMM</name>
<evidence type="ECO:0000313" key="2">
    <source>
        <dbReference type="Proteomes" id="UP000050864"/>
    </source>
</evidence>
<comment type="caution">
    <text evidence="1">The sequence shown here is derived from an EMBL/GenBank/DDBJ whole genome shotgun (WGS) entry which is preliminary data.</text>
</comment>
<reference evidence="1 2" key="1">
    <citation type="submission" date="2015-05" db="EMBL/GenBank/DDBJ databases">
        <title>Genome sequencing and analysis of members of genus Stenotrophomonas.</title>
        <authorList>
            <person name="Patil P.P."/>
            <person name="Midha S."/>
            <person name="Patil P.B."/>
        </authorList>
    </citation>
    <scope>NUCLEOTIDE SEQUENCE [LARGE SCALE GENOMIC DNA]</scope>
    <source>
        <strain evidence="1 2">DSM 18929</strain>
    </source>
</reference>
<proteinExistence type="predicted"/>
<organism evidence="1 2">
    <name type="scientific">Stenotrophomonas humi</name>
    <dbReference type="NCBI Taxonomy" id="405444"/>
    <lineage>
        <taxon>Bacteria</taxon>
        <taxon>Pseudomonadati</taxon>
        <taxon>Pseudomonadota</taxon>
        <taxon>Gammaproteobacteria</taxon>
        <taxon>Lysobacterales</taxon>
        <taxon>Lysobacteraceae</taxon>
        <taxon>Stenotrophomonas</taxon>
    </lineage>
</organism>
<keyword evidence="2" id="KW-1185">Reference proteome</keyword>